<evidence type="ECO:0000313" key="4">
    <source>
        <dbReference type="EMBL" id="CAL1276706.1"/>
    </source>
</evidence>
<dbReference type="InterPro" id="IPR027417">
    <property type="entry name" value="P-loop_NTPase"/>
</dbReference>
<dbReference type="GO" id="GO:0008146">
    <property type="term" value="F:sulfotransferase activity"/>
    <property type="evidence" value="ECO:0007669"/>
    <property type="project" value="InterPro"/>
</dbReference>
<dbReference type="InterPro" id="IPR000863">
    <property type="entry name" value="Sulfotransferase_dom"/>
</dbReference>
<dbReference type="Proteomes" id="UP001497382">
    <property type="component" value="Unassembled WGS sequence"/>
</dbReference>
<sequence length="328" mass="38478">MSTPSKEKSQKPKIPWYEVVDGFKIPGMFSVEAYKSALAYKPRPDDLFIVTYPKCGTTWMQNIVACIFREGKPFTSALQFFTETPFLEMTGAKAAEVLKRPGALKLHLPFRLTPQSPEAKYIYVARNPKDCFVSFYYHTEGMPGYRFEDGSLDVFFELFIRGEVEFGDYFETTLSWWEHRNDPNVLFVTYEQLKKDTKSYVLKIAEFIDPKYREKLEKDEKMLQDVIHHSSFAFMKEHLNRNLLELMKMPREMVEQNPDIPQGMRTMLLSGNFQMMKKDAKEVNFVRKGIVGDWKNHLSPEQNARLEKRFKEKFAGTGLLELWKDDML</sequence>
<reference evidence="4 5" key="1">
    <citation type="submission" date="2024-04" db="EMBL/GenBank/DDBJ databases">
        <authorList>
            <person name="Rising A."/>
            <person name="Reimegard J."/>
            <person name="Sonavane S."/>
            <person name="Akerstrom W."/>
            <person name="Nylinder S."/>
            <person name="Hedman E."/>
            <person name="Kallberg Y."/>
        </authorList>
    </citation>
    <scope>NUCLEOTIDE SEQUENCE [LARGE SCALE GENOMIC DNA]</scope>
</reference>
<feature type="domain" description="Sulfotransferase" evidence="3">
    <location>
        <begin position="44"/>
        <end position="248"/>
    </location>
</feature>
<dbReference type="Gene3D" id="3.40.50.300">
    <property type="entry name" value="P-loop containing nucleotide triphosphate hydrolases"/>
    <property type="match status" value="1"/>
</dbReference>
<evidence type="ECO:0000256" key="2">
    <source>
        <dbReference type="ARBA" id="ARBA00022679"/>
    </source>
</evidence>
<accession>A0AAV1ZXV6</accession>
<gene>
    <name evidence="4" type="ORF">LARSCL_LOCUS8810</name>
</gene>
<comment type="similarity">
    <text evidence="1">Belongs to the sulfotransferase 1 family.</text>
</comment>
<organism evidence="4 5">
    <name type="scientific">Larinioides sclopetarius</name>
    <dbReference type="NCBI Taxonomy" id="280406"/>
    <lineage>
        <taxon>Eukaryota</taxon>
        <taxon>Metazoa</taxon>
        <taxon>Ecdysozoa</taxon>
        <taxon>Arthropoda</taxon>
        <taxon>Chelicerata</taxon>
        <taxon>Arachnida</taxon>
        <taxon>Araneae</taxon>
        <taxon>Araneomorphae</taxon>
        <taxon>Entelegynae</taxon>
        <taxon>Araneoidea</taxon>
        <taxon>Araneidae</taxon>
        <taxon>Larinioides</taxon>
    </lineage>
</organism>
<keyword evidence="2" id="KW-0808">Transferase</keyword>
<dbReference type="Pfam" id="PF00685">
    <property type="entry name" value="Sulfotransfer_1"/>
    <property type="match status" value="2"/>
</dbReference>
<proteinExistence type="inferred from homology"/>
<evidence type="ECO:0000313" key="5">
    <source>
        <dbReference type="Proteomes" id="UP001497382"/>
    </source>
</evidence>
<dbReference type="PANTHER" id="PTHR11783">
    <property type="entry name" value="SULFOTRANSFERASE SULT"/>
    <property type="match status" value="1"/>
</dbReference>
<comment type="caution">
    <text evidence="4">The sequence shown here is derived from an EMBL/GenBank/DDBJ whole genome shotgun (WGS) entry which is preliminary data.</text>
</comment>
<dbReference type="SUPFAM" id="SSF52540">
    <property type="entry name" value="P-loop containing nucleoside triphosphate hydrolases"/>
    <property type="match status" value="1"/>
</dbReference>
<dbReference type="EMBL" id="CAXIEN010000096">
    <property type="protein sequence ID" value="CAL1276706.1"/>
    <property type="molecule type" value="Genomic_DNA"/>
</dbReference>
<dbReference type="AlphaFoldDB" id="A0AAV1ZXV6"/>
<feature type="domain" description="Sulfotransferase" evidence="3">
    <location>
        <begin position="278"/>
        <end position="318"/>
    </location>
</feature>
<keyword evidence="5" id="KW-1185">Reference proteome</keyword>
<protein>
    <recommendedName>
        <fullName evidence="3">Sulfotransferase domain-containing protein</fullName>
    </recommendedName>
</protein>
<name>A0AAV1ZXV6_9ARAC</name>
<evidence type="ECO:0000259" key="3">
    <source>
        <dbReference type="Pfam" id="PF00685"/>
    </source>
</evidence>
<evidence type="ECO:0000256" key="1">
    <source>
        <dbReference type="ARBA" id="ARBA00005771"/>
    </source>
</evidence>